<feature type="compositionally biased region" description="Low complexity" evidence="1">
    <location>
        <begin position="14"/>
        <end position="23"/>
    </location>
</feature>
<dbReference type="Proteomes" id="UP000248553">
    <property type="component" value="Unassembled WGS sequence"/>
</dbReference>
<keyword evidence="5" id="KW-1185">Reference proteome</keyword>
<reference evidence="5" key="1">
    <citation type="submission" date="2018-05" db="EMBL/GenBank/DDBJ databases">
        <authorList>
            <person name="Nie L."/>
        </authorList>
    </citation>
    <scope>NUCLEOTIDE SEQUENCE [LARGE SCALE GENOMIC DNA]</scope>
    <source>
        <strain evidence="5">NL</strain>
    </source>
</reference>
<keyword evidence="2" id="KW-1133">Transmembrane helix</keyword>
<dbReference type="InterPro" id="IPR012337">
    <property type="entry name" value="RNaseH-like_sf"/>
</dbReference>
<dbReference type="Pfam" id="PF00929">
    <property type="entry name" value="RNase_T"/>
    <property type="match status" value="1"/>
</dbReference>
<name>A0A328BQH2_9BACT</name>
<evidence type="ECO:0000259" key="3">
    <source>
        <dbReference type="SMART" id="SM00479"/>
    </source>
</evidence>
<dbReference type="Gene3D" id="3.30.420.10">
    <property type="entry name" value="Ribonuclease H-like superfamily/Ribonuclease H"/>
    <property type="match status" value="1"/>
</dbReference>
<comment type="caution">
    <text evidence="4">The sequence shown here is derived from an EMBL/GenBank/DDBJ whole genome shotgun (WGS) entry which is preliminary data.</text>
</comment>
<keyword evidence="2" id="KW-0472">Membrane</keyword>
<dbReference type="EMBL" id="QHKM01000001">
    <property type="protein sequence ID" value="RAK69502.1"/>
    <property type="molecule type" value="Genomic_DNA"/>
</dbReference>
<evidence type="ECO:0000256" key="1">
    <source>
        <dbReference type="SAM" id="MobiDB-lite"/>
    </source>
</evidence>
<gene>
    <name evidence="4" type="ORF">DLM85_01165</name>
</gene>
<evidence type="ECO:0000313" key="4">
    <source>
        <dbReference type="EMBL" id="RAK69502.1"/>
    </source>
</evidence>
<dbReference type="CDD" id="cd06127">
    <property type="entry name" value="DEDDh"/>
    <property type="match status" value="1"/>
</dbReference>
<dbReference type="SUPFAM" id="SSF53098">
    <property type="entry name" value="Ribonuclease H-like"/>
    <property type="match status" value="1"/>
</dbReference>
<organism evidence="4 5">
    <name type="scientific">Hymenobacter edaphi</name>
    <dbReference type="NCBI Taxonomy" id="2211146"/>
    <lineage>
        <taxon>Bacteria</taxon>
        <taxon>Pseudomonadati</taxon>
        <taxon>Bacteroidota</taxon>
        <taxon>Cytophagia</taxon>
        <taxon>Cytophagales</taxon>
        <taxon>Hymenobacteraceae</taxon>
        <taxon>Hymenobacter</taxon>
    </lineage>
</organism>
<dbReference type="OrthoDB" id="9804290at2"/>
<feature type="region of interest" description="Disordered" evidence="1">
    <location>
        <begin position="1"/>
        <end position="23"/>
    </location>
</feature>
<accession>A0A328BQH2</accession>
<feature type="domain" description="Exonuclease" evidence="3">
    <location>
        <begin position="35"/>
        <end position="220"/>
    </location>
</feature>
<sequence>MRPAFSGRGRRGAGARPVPLAGLPPDYPSPCVDDYLLFVDTETTGLPRRWDQPYASGQWPHVAQLAWQLYTAAGDFVKEENHFLQIPVGTMPAAAVAVHGITPAFLHQHGQAPGPVLQRLLADLARFQPRVVGYFLQLDFHVIGAALHRAGLPNPLPALPQFCTMKVSGRPDDGTHRRYRRLAELHELLLGQALPRLHDAREDAAATARCFFELQRLGRIPPAVLRGQPPLSPPTGPPPAVWPPRSLLLVGGALLLVLLFLALLWILV</sequence>
<dbReference type="GO" id="GO:0004527">
    <property type="term" value="F:exonuclease activity"/>
    <property type="evidence" value="ECO:0007669"/>
    <property type="project" value="UniProtKB-ARBA"/>
</dbReference>
<feature type="transmembrane region" description="Helical" evidence="2">
    <location>
        <begin position="247"/>
        <end position="267"/>
    </location>
</feature>
<proteinExistence type="predicted"/>
<dbReference type="AlphaFoldDB" id="A0A328BQH2"/>
<evidence type="ECO:0000313" key="5">
    <source>
        <dbReference type="Proteomes" id="UP000248553"/>
    </source>
</evidence>
<evidence type="ECO:0000256" key="2">
    <source>
        <dbReference type="SAM" id="Phobius"/>
    </source>
</evidence>
<dbReference type="InterPro" id="IPR036397">
    <property type="entry name" value="RNaseH_sf"/>
</dbReference>
<protein>
    <recommendedName>
        <fullName evidence="3">Exonuclease domain-containing protein</fullName>
    </recommendedName>
</protein>
<dbReference type="InterPro" id="IPR013520">
    <property type="entry name" value="Ribonucl_H"/>
</dbReference>
<dbReference type="GO" id="GO:0003676">
    <property type="term" value="F:nucleic acid binding"/>
    <property type="evidence" value="ECO:0007669"/>
    <property type="project" value="InterPro"/>
</dbReference>
<keyword evidence="2" id="KW-0812">Transmembrane</keyword>
<dbReference type="SMART" id="SM00479">
    <property type="entry name" value="EXOIII"/>
    <property type="match status" value="1"/>
</dbReference>
<dbReference type="GO" id="GO:0006259">
    <property type="term" value="P:DNA metabolic process"/>
    <property type="evidence" value="ECO:0007669"/>
    <property type="project" value="UniProtKB-ARBA"/>
</dbReference>